<evidence type="ECO:0000313" key="10">
    <source>
        <dbReference type="Proteomes" id="UP000075920"/>
    </source>
</evidence>
<evidence type="ECO:0000313" key="9">
    <source>
        <dbReference type="EnsemblMetazoa" id="AMIN007303-PA"/>
    </source>
</evidence>
<dbReference type="InterPro" id="IPR036691">
    <property type="entry name" value="Endo/exonu/phosph_ase_sf"/>
</dbReference>
<feature type="compositionally biased region" description="Polar residues" evidence="7">
    <location>
        <begin position="43"/>
        <end position="75"/>
    </location>
</feature>
<proteinExistence type="predicted"/>
<protein>
    <recommendedName>
        <fullName evidence="2">phosphoinositide 5-phosphatase</fullName>
        <ecNumber evidence="2">3.1.3.36</ecNumber>
    </recommendedName>
    <alternativeName>
        <fullName evidence="6">Phosphatidylinositol 4,5-bisphosphate 5-phosphatase</fullName>
    </alternativeName>
</protein>
<keyword evidence="4" id="KW-0443">Lipid metabolism</keyword>
<evidence type="ECO:0000256" key="1">
    <source>
        <dbReference type="ARBA" id="ARBA00004138"/>
    </source>
</evidence>
<feature type="domain" description="Inositol polyphosphate-related phosphatase" evidence="8">
    <location>
        <begin position="497"/>
        <end position="820"/>
    </location>
</feature>
<dbReference type="FunFam" id="3.60.10.10:FF:000039">
    <property type="entry name" value="72 kDa inositol polyphosphate 5-phosphatase"/>
    <property type="match status" value="1"/>
</dbReference>
<feature type="compositionally biased region" description="Polar residues" evidence="7">
    <location>
        <begin position="106"/>
        <end position="115"/>
    </location>
</feature>
<keyword evidence="10" id="KW-1185">Reference proteome</keyword>
<feature type="region of interest" description="Disordered" evidence="7">
    <location>
        <begin position="284"/>
        <end position="309"/>
    </location>
</feature>
<evidence type="ECO:0000256" key="5">
    <source>
        <dbReference type="ARBA" id="ARBA00023273"/>
    </source>
</evidence>
<dbReference type="Proteomes" id="UP000075920">
    <property type="component" value="Unassembled WGS sequence"/>
</dbReference>
<feature type="region of interest" description="Disordered" evidence="7">
    <location>
        <begin position="424"/>
        <end position="447"/>
    </location>
</feature>
<evidence type="ECO:0000256" key="4">
    <source>
        <dbReference type="ARBA" id="ARBA00023098"/>
    </source>
</evidence>
<feature type="region of interest" description="Disordered" evidence="7">
    <location>
        <begin position="248"/>
        <end position="268"/>
    </location>
</feature>
<evidence type="ECO:0000256" key="3">
    <source>
        <dbReference type="ARBA" id="ARBA00022801"/>
    </source>
</evidence>
<dbReference type="GO" id="GO:0005929">
    <property type="term" value="C:cilium"/>
    <property type="evidence" value="ECO:0007669"/>
    <property type="project" value="UniProtKB-SubCell"/>
</dbReference>
<comment type="subcellular location">
    <subcellularLocation>
        <location evidence="1">Cell projection</location>
        <location evidence="1">Cilium</location>
    </subcellularLocation>
</comment>
<evidence type="ECO:0000256" key="2">
    <source>
        <dbReference type="ARBA" id="ARBA00013044"/>
    </source>
</evidence>
<dbReference type="PANTHER" id="PTHR47039:SF1">
    <property type="entry name" value="INOSITOL POLYPHOSPHATE 5-PHOSPHATASE E"/>
    <property type="match status" value="1"/>
</dbReference>
<accession>A0A182WAC5</accession>
<dbReference type="Pfam" id="PF22669">
    <property type="entry name" value="Exo_endo_phos2"/>
    <property type="match status" value="1"/>
</dbReference>
<dbReference type="InterPro" id="IPR000300">
    <property type="entry name" value="IPPc"/>
</dbReference>
<dbReference type="PANTHER" id="PTHR47039">
    <property type="entry name" value="INOSITOL POLYPHOSPHATE 5-PHOSPHATASE E"/>
    <property type="match status" value="1"/>
</dbReference>
<feature type="compositionally biased region" description="Low complexity" evidence="7">
    <location>
        <begin position="133"/>
        <end position="163"/>
    </location>
</feature>
<dbReference type="Gene3D" id="3.60.10.10">
    <property type="entry name" value="Endonuclease/exonuclease/phosphatase"/>
    <property type="match status" value="1"/>
</dbReference>
<feature type="compositionally biased region" description="Basic and acidic residues" evidence="7">
    <location>
        <begin position="90"/>
        <end position="99"/>
    </location>
</feature>
<organism evidence="9 10">
    <name type="scientific">Anopheles minimus</name>
    <dbReference type="NCBI Taxonomy" id="112268"/>
    <lineage>
        <taxon>Eukaryota</taxon>
        <taxon>Metazoa</taxon>
        <taxon>Ecdysozoa</taxon>
        <taxon>Arthropoda</taxon>
        <taxon>Hexapoda</taxon>
        <taxon>Insecta</taxon>
        <taxon>Pterygota</taxon>
        <taxon>Neoptera</taxon>
        <taxon>Endopterygota</taxon>
        <taxon>Diptera</taxon>
        <taxon>Nematocera</taxon>
        <taxon>Culicoidea</taxon>
        <taxon>Culicidae</taxon>
        <taxon>Anophelinae</taxon>
        <taxon>Anopheles</taxon>
    </lineage>
</organism>
<evidence type="ECO:0000259" key="8">
    <source>
        <dbReference type="SMART" id="SM00128"/>
    </source>
</evidence>
<dbReference type="EC" id="3.1.3.36" evidence="2"/>
<keyword evidence="3" id="KW-0378">Hydrolase</keyword>
<dbReference type="STRING" id="112268.A0A182WAC5"/>
<dbReference type="GO" id="GO:0004439">
    <property type="term" value="F:phosphatidylinositol-4,5-bisphosphate 5-phosphatase activity"/>
    <property type="evidence" value="ECO:0007669"/>
    <property type="project" value="UniProtKB-EC"/>
</dbReference>
<feature type="compositionally biased region" description="Low complexity" evidence="7">
    <location>
        <begin position="172"/>
        <end position="186"/>
    </location>
</feature>
<keyword evidence="5" id="KW-0966">Cell projection</keyword>
<dbReference type="InterPro" id="IPR053321">
    <property type="entry name" value="IPP-5-Phosphatase_Type_IV"/>
</dbReference>
<name>A0A182WAC5_9DIPT</name>
<dbReference type="VEuPathDB" id="VectorBase:AMIN007303"/>
<dbReference type="GO" id="GO:0046856">
    <property type="term" value="P:phosphatidylinositol dephosphorylation"/>
    <property type="evidence" value="ECO:0007669"/>
    <property type="project" value="InterPro"/>
</dbReference>
<reference evidence="9" key="2">
    <citation type="submission" date="2020-05" db="UniProtKB">
        <authorList>
            <consortium name="EnsemblMetazoa"/>
        </authorList>
    </citation>
    <scope>IDENTIFICATION</scope>
    <source>
        <strain evidence="9">MINIMUS1</strain>
    </source>
</reference>
<sequence length="856" mass="94308">MLKNGKHMYTWLATRGGKVFRLDATSRLLCAIAKPQAVRKTQIENPTMDKNVSDTSGSKPPAGNTNPTSNVSTSGKGKRPFLGLLSKRSSRVEPQRCSESEDEQQTMDSGSSFSLLGNHHTIPPQHATKTHDNSSSNSNGGTVTATTTSTSSTSQRQDSSNPSDTNSYQLLSTSSTTTTTTTTSSTGPKGSTATKIPAAVRKRDNSSTRISLGNRLSSYVAGGNTSTASSGGQFNLCCSIDEAIVKSPPRNRYSHPATGSSSAGSDSYDLEMQQRRQQLKLELTAKSSTSYPIEKSSPLRHRRPLEVGPRVETPQEEYDVNGRTPKANVSLVNNRVVTKPIVFREYQNHTQRAIMSSKSRFKERFLPPLHRCNMDGYEKMEQHYSSPNIAEKEDDLLLPGGCDPLDQRESRKSMSFDMVTTASSEGVGIGSGMDESETNTKPPPGSADSLARQALMAAHVLNLIPAEKARQRNFLHGRLGSTSLLGATELDKILPTREVTIFIGTWNMNGQSPPRQMNDFVLPTALEHVPDIIVFGTQESCSERFEWEVTLQETLGPSHILLHSTSLGTLHLAAFIRRDLIWFCSEPEDACLSVRPGTAFRTKGAVAISFCLFGTSFLFVTSHLTAHQQKVKERVSDVKKIIHALDLPRNLTVKHRNKDVTQNFDSVYWCGDLNFRLSEPRDKLMQWIETTQFPLPAHLPHGFMHTDQLTSVLSDGAAFRGFREAKITFPPTYKYDPGTQRFDSSSKQRAPAYTDRILYKFKPLPVTTVHRRSSNLPGGKISHPPSPVKCLAYDSVQSITSSDHKPVWALFRNIIRPGIDTVPLAAGLFNREVYLEGMKRRLDNSGAGSSAVCNIQ</sequence>
<dbReference type="EnsemblMetazoa" id="AMIN007303-RA">
    <property type="protein sequence ID" value="AMIN007303-PA"/>
    <property type="gene ID" value="AMIN007303"/>
</dbReference>
<evidence type="ECO:0000256" key="6">
    <source>
        <dbReference type="ARBA" id="ARBA00075837"/>
    </source>
</evidence>
<reference evidence="10" key="1">
    <citation type="submission" date="2013-03" db="EMBL/GenBank/DDBJ databases">
        <title>The Genome Sequence of Anopheles minimus MINIMUS1.</title>
        <authorList>
            <consortium name="The Broad Institute Genomics Platform"/>
            <person name="Neafsey D.E."/>
            <person name="Walton C."/>
            <person name="Walker B."/>
            <person name="Young S.K."/>
            <person name="Zeng Q."/>
            <person name="Gargeya S."/>
            <person name="Fitzgerald M."/>
            <person name="Haas B."/>
            <person name="Abouelleil A."/>
            <person name="Allen A.W."/>
            <person name="Alvarado L."/>
            <person name="Arachchi H.M."/>
            <person name="Berlin A.M."/>
            <person name="Chapman S.B."/>
            <person name="Gainer-Dewar J."/>
            <person name="Goldberg J."/>
            <person name="Griggs A."/>
            <person name="Gujja S."/>
            <person name="Hansen M."/>
            <person name="Howarth C."/>
            <person name="Imamovic A."/>
            <person name="Ireland A."/>
            <person name="Larimer J."/>
            <person name="McCowan C."/>
            <person name="Murphy C."/>
            <person name="Pearson M."/>
            <person name="Poon T.W."/>
            <person name="Priest M."/>
            <person name="Roberts A."/>
            <person name="Saif S."/>
            <person name="Shea T."/>
            <person name="Sisk P."/>
            <person name="Sykes S."/>
            <person name="Wortman J."/>
            <person name="Nusbaum C."/>
            <person name="Birren B."/>
        </authorList>
    </citation>
    <scope>NUCLEOTIDE SEQUENCE [LARGE SCALE GENOMIC DNA]</scope>
    <source>
        <strain evidence="10">MINIMUS1</strain>
    </source>
</reference>
<feature type="region of interest" description="Disordered" evidence="7">
    <location>
        <begin position="41"/>
        <end position="209"/>
    </location>
</feature>
<dbReference type="SUPFAM" id="SSF56219">
    <property type="entry name" value="DNase I-like"/>
    <property type="match status" value="1"/>
</dbReference>
<evidence type="ECO:0000256" key="7">
    <source>
        <dbReference type="SAM" id="MobiDB-lite"/>
    </source>
</evidence>
<dbReference type="AlphaFoldDB" id="A0A182WAC5"/>
<dbReference type="SMART" id="SM00128">
    <property type="entry name" value="IPPc"/>
    <property type="match status" value="1"/>
</dbReference>